<evidence type="ECO:0000256" key="10">
    <source>
        <dbReference type="SAM" id="Phobius"/>
    </source>
</evidence>
<dbReference type="PANTHER" id="PTHR33446">
    <property type="entry name" value="PROTEIN TONB-RELATED"/>
    <property type="match status" value="1"/>
</dbReference>
<evidence type="ECO:0000256" key="9">
    <source>
        <dbReference type="ARBA" id="ARBA00023136"/>
    </source>
</evidence>
<dbReference type="SUPFAM" id="SSF74653">
    <property type="entry name" value="TolA/TonB C-terminal domain"/>
    <property type="match status" value="1"/>
</dbReference>
<evidence type="ECO:0000259" key="11">
    <source>
        <dbReference type="PROSITE" id="PS52015"/>
    </source>
</evidence>
<comment type="subcellular location">
    <subcellularLocation>
        <location evidence="1">Cell inner membrane</location>
        <topology evidence="1">Single-pass membrane protein</topology>
        <orientation evidence="1">Periplasmic side</orientation>
    </subcellularLocation>
</comment>
<dbReference type="RefSeq" id="WP_184255512.1">
    <property type="nucleotide sequence ID" value="NZ_JACHIO010000008.1"/>
</dbReference>
<organism evidence="12 13">
    <name type="scientific">Granulicella mallensis</name>
    <dbReference type="NCBI Taxonomy" id="940614"/>
    <lineage>
        <taxon>Bacteria</taxon>
        <taxon>Pseudomonadati</taxon>
        <taxon>Acidobacteriota</taxon>
        <taxon>Terriglobia</taxon>
        <taxon>Terriglobales</taxon>
        <taxon>Acidobacteriaceae</taxon>
        <taxon>Granulicella</taxon>
    </lineage>
</organism>
<dbReference type="InterPro" id="IPR037682">
    <property type="entry name" value="TonB_C"/>
</dbReference>
<reference evidence="12 13" key="1">
    <citation type="submission" date="2020-08" db="EMBL/GenBank/DDBJ databases">
        <title>Genomic Encyclopedia of Type Strains, Phase IV (KMG-V): Genome sequencing to study the core and pangenomes of soil and plant-associated prokaryotes.</title>
        <authorList>
            <person name="Whitman W."/>
        </authorList>
    </citation>
    <scope>NUCLEOTIDE SEQUENCE [LARGE SCALE GENOMIC DNA]</scope>
    <source>
        <strain evidence="12 13">X5P3</strain>
    </source>
</reference>
<sequence>MHRRDFAKNLLYEALALPVAYHPLLWLTRTRMVGSREMVCDAMAAETVAGRENYARSLLRLASLLVHGTPARTLHAIGIFDANIFERRVMNLTEKYVELRGVRRLATVVACVVLGLGTCASALALRMNVSTPVAQSETPSASSKTVRVSGNVMAGNILTKVQPVYPQEAKDAGIQGTVVLRAVIGKDGEFRALQIVSGPEELKKAAWAAVKQWTYKPYLLNGEPTEVETNIMVNFILNGSNAESAPQKL</sequence>
<dbReference type="GO" id="GO:0015031">
    <property type="term" value="P:protein transport"/>
    <property type="evidence" value="ECO:0007669"/>
    <property type="project" value="UniProtKB-KW"/>
</dbReference>
<evidence type="ECO:0000256" key="3">
    <source>
        <dbReference type="ARBA" id="ARBA00022448"/>
    </source>
</evidence>
<evidence type="ECO:0000256" key="4">
    <source>
        <dbReference type="ARBA" id="ARBA00022475"/>
    </source>
</evidence>
<evidence type="ECO:0000313" key="13">
    <source>
        <dbReference type="Proteomes" id="UP000584867"/>
    </source>
</evidence>
<dbReference type="PANTHER" id="PTHR33446:SF2">
    <property type="entry name" value="PROTEIN TONB"/>
    <property type="match status" value="1"/>
</dbReference>
<keyword evidence="4" id="KW-1003">Cell membrane</keyword>
<name>A0A7W8EAY3_9BACT</name>
<dbReference type="Proteomes" id="UP000584867">
    <property type="component" value="Unassembled WGS sequence"/>
</dbReference>
<gene>
    <name evidence="12" type="ORF">HDF15_002313</name>
</gene>
<accession>A0A7W8EAY3</accession>
<dbReference type="GO" id="GO:0031992">
    <property type="term" value="F:energy transducer activity"/>
    <property type="evidence" value="ECO:0007669"/>
    <property type="project" value="TreeGrafter"/>
</dbReference>
<keyword evidence="5" id="KW-0997">Cell inner membrane</keyword>
<dbReference type="InterPro" id="IPR006260">
    <property type="entry name" value="TonB/TolA_C"/>
</dbReference>
<dbReference type="Gene3D" id="3.30.1150.10">
    <property type="match status" value="1"/>
</dbReference>
<keyword evidence="3" id="KW-0813">Transport</keyword>
<evidence type="ECO:0000256" key="7">
    <source>
        <dbReference type="ARBA" id="ARBA00022927"/>
    </source>
</evidence>
<keyword evidence="8 10" id="KW-1133">Transmembrane helix</keyword>
<dbReference type="NCBIfam" id="TIGR01352">
    <property type="entry name" value="tonB_Cterm"/>
    <property type="match status" value="1"/>
</dbReference>
<keyword evidence="7" id="KW-0653">Protein transport</keyword>
<evidence type="ECO:0000256" key="1">
    <source>
        <dbReference type="ARBA" id="ARBA00004383"/>
    </source>
</evidence>
<evidence type="ECO:0000256" key="5">
    <source>
        <dbReference type="ARBA" id="ARBA00022519"/>
    </source>
</evidence>
<evidence type="ECO:0000313" key="12">
    <source>
        <dbReference type="EMBL" id="MBB5063965.1"/>
    </source>
</evidence>
<evidence type="ECO:0000256" key="6">
    <source>
        <dbReference type="ARBA" id="ARBA00022692"/>
    </source>
</evidence>
<evidence type="ECO:0000256" key="2">
    <source>
        <dbReference type="ARBA" id="ARBA00006555"/>
    </source>
</evidence>
<evidence type="ECO:0000256" key="8">
    <source>
        <dbReference type="ARBA" id="ARBA00022989"/>
    </source>
</evidence>
<proteinExistence type="inferred from homology"/>
<comment type="similarity">
    <text evidence="2">Belongs to the TonB family.</text>
</comment>
<dbReference type="GO" id="GO:0098797">
    <property type="term" value="C:plasma membrane protein complex"/>
    <property type="evidence" value="ECO:0007669"/>
    <property type="project" value="TreeGrafter"/>
</dbReference>
<protein>
    <submittedName>
        <fullName evidence="12">TonB family protein</fullName>
    </submittedName>
</protein>
<dbReference type="InterPro" id="IPR051045">
    <property type="entry name" value="TonB-dependent_transducer"/>
</dbReference>
<keyword evidence="9 10" id="KW-0472">Membrane</keyword>
<feature type="domain" description="TonB C-terminal" evidence="11">
    <location>
        <begin position="150"/>
        <end position="244"/>
    </location>
</feature>
<dbReference type="Pfam" id="PF03544">
    <property type="entry name" value="TonB_C"/>
    <property type="match status" value="1"/>
</dbReference>
<feature type="transmembrane region" description="Helical" evidence="10">
    <location>
        <begin position="105"/>
        <end position="125"/>
    </location>
</feature>
<dbReference type="PROSITE" id="PS52015">
    <property type="entry name" value="TONB_CTD"/>
    <property type="match status" value="1"/>
</dbReference>
<dbReference type="EMBL" id="JACHIO010000008">
    <property type="protein sequence ID" value="MBB5063965.1"/>
    <property type="molecule type" value="Genomic_DNA"/>
</dbReference>
<comment type="caution">
    <text evidence="12">The sequence shown here is derived from an EMBL/GenBank/DDBJ whole genome shotgun (WGS) entry which is preliminary data.</text>
</comment>
<dbReference type="GO" id="GO:0055085">
    <property type="term" value="P:transmembrane transport"/>
    <property type="evidence" value="ECO:0007669"/>
    <property type="project" value="InterPro"/>
</dbReference>
<keyword evidence="6 10" id="KW-0812">Transmembrane</keyword>
<dbReference type="AlphaFoldDB" id="A0A7W8EAY3"/>